<reference evidence="2 3" key="1">
    <citation type="submission" date="2020-04" db="EMBL/GenBank/DDBJ databases">
        <authorList>
            <person name="Hitch T.C.A."/>
            <person name="Wylensek D."/>
            <person name="Clavel T."/>
        </authorList>
    </citation>
    <scope>NUCLEOTIDE SEQUENCE [LARGE SCALE GENOMIC DNA]</scope>
    <source>
        <strain evidence="2 3">COR2-253-APC-1A</strain>
    </source>
</reference>
<proteinExistence type="predicted"/>
<dbReference type="AlphaFoldDB" id="A0A848B8M2"/>
<protein>
    <submittedName>
        <fullName evidence="2">Uncharacterized protein</fullName>
    </submittedName>
</protein>
<evidence type="ECO:0000313" key="3">
    <source>
        <dbReference type="Proteomes" id="UP000576225"/>
    </source>
</evidence>
<dbReference type="RefSeq" id="WP_168964273.1">
    <property type="nucleotide sequence ID" value="NZ_JABAEW010000112.1"/>
</dbReference>
<organism evidence="2 3">
    <name type="scientific">Victivallis vadensis</name>
    <dbReference type="NCBI Taxonomy" id="172901"/>
    <lineage>
        <taxon>Bacteria</taxon>
        <taxon>Pseudomonadati</taxon>
        <taxon>Lentisphaerota</taxon>
        <taxon>Lentisphaeria</taxon>
        <taxon>Victivallales</taxon>
        <taxon>Victivallaceae</taxon>
        <taxon>Victivallis</taxon>
    </lineage>
</organism>
<name>A0A848B8M2_9BACT</name>
<dbReference type="Proteomes" id="UP000576225">
    <property type="component" value="Unassembled WGS sequence"/>
</dbReference>
<accession>A0A848B8M2</accession>
<comment type="caution">
    <text evidence="2">The sequence shown here is derived from an EMBL/GenBank/DDBJ whole genome shotgun (WGS) entry which is preliminary data.</text>
</comment>
<evidence type="ECO:0000256" key="1">
    <source>
        <dbReference type="SAM" id="MobiDB-lite"/>
    </source>
</evidence>
<gene>
    <name evidence="2" type="ORF">HF882_22560</name>
</gene>
<sequence length="202" mass="21556">MEKQAYYLARIEVAVEGLRAGVKHPAMHELLDIVDEARYCLEESAGQSDQSDKSDKSDSTLLAVPSTAEPRGGAESGGAPKSTRSPAEPGPEARGRRAATFGGKRRGRPAKTAGPYSAASKKQERAERALIADLQEVIDRAGCTNIPDAVTELLQCDVQPGVILRLIDCTFAEFAALRDGKTDAGLAGKFLAVFKLKSEKEV</sequence>
<dbReference type="EMBL" id="JABAEW010000112">
    <property type="protein sequence ID" value="NMD89372.1"/>
    <property type="molecule type" value="Genomic_DNA"/>
</dbReference>
<feature type="region of interest" description="Disordered" evidence="1">
    <location>
        <begin position="44"/>
        <end position="122"/>
    </location>
</feature>
<evidence type="ECO:0000313" key="2">
    <source>
        <dbReference type="EMBL" id="NMD89372.1"/>
    </source>
</evidence>